<evidence type="ECO:0000313" key="6">
    <source>
        <dbReference type="Proteomes" id="UP000182944"/>
    </source>
</evidence>
<dbReference type="PIRSF" id="PIRSF000441">
    <property type="entry name" value="CysE"/>
    <property type="match status" value="1"/>
</dbReference>
<dbReference type="EMBL" id="FNNA01000003">
    <property type="protein sequence ID" value="SDX18811.1"/>
    <property type="molecule type" value="Genomic_DNA"/>
</dbReference>
<evidence type="ECO:0000256" key="3">
    <source>
        <dbReference type="ARBA" id="ARBA00023315"/>
    </source>
</evidence>
<comment type="similarity">
    <text evidence="4">Belongs to the transferase hexapeptide repeat family.</text>
</comment>
<dbReference type="InterPro" id="IPR018357">
    <property type="entry name" value="Hexapep_transf_CS"/>
</dbReference>
<evidence type="ECO:0000256" key="4">
    <source>
        <dbReference type="PIRNR" id="PIRNR000441"/>
    </source>
</evidence>
<organism evidence="5 6">
    <name type="scientific">Paracoccus sanguinis</name>
    <dbReference type="NCBI Taxonomy" id="1545044"/>
    <lineage>
        <taxon>Bacteria</taxon>
        <taxon>Pseudomonadati</taxon>
        <taxon>Pseudomonadota</taxon>
        <taxon>Alphaproteobacteria</taxon>
        <taxon>Rhodobacterales</taxon>
        <taxon>Paracoccaceae</taxon>
        <taxon>Paracoccus</taxon>
    </lineage>
</organism>
<dbReference type="InterPro" id="IPR001451">
    <property type="entry name" value="Hexapep"/>
</dbReference>
<dbReference type="GO" id="GO:0006535">
    <property type="term" value="P:cysteine biosynthetic process from serine"/>
    <property type="evidence" value="ECO:0007669"/>
    <property type="project" value="InterPro"/>
</dbReference>
<accession>A0A1H2ZNB3</accession>
<dbReference type="SUPFAM" id="SSF51161">
    <property type="entry name" value="Trimeric LpxA-like enzymes"/>
    <property type="match status" value="1"/>
</dbReference>
<name>A0A1H2ZNB3_9RHOB</name>
<evidence type="ECO:0000313" key="5">
    <source>
        <dbReference type="EMBL" id="SDX18811.1"/>
    </source>
</evidence>
<keyword evidence="2" id="KW-0677">Repeat</keyword>
<dbReference type="AlphaFoldDB" id="A0A1H2ZNB3"/>
<dbReference type="OrthoDB" id="7545269at2"/>
<keyword evidence="6" id="KW-1185">Reference proteome</keyword>
<dbReference type="EC" id="2.3.1.30" evidence="4"/>
<keyword evidence="1 4" id="KW-0808">Transferase</keyword>
<keyword evidence="3 4" id="KW-0012">Acyltransferase</keyword>
<sequence>MTAYRPVPDARTLRQLVAGDYRRHGSRLSNPAFQAMAVFRLGQWALSRKGRLARRVASKLYGFLNYFVSNWARVYLPAETRVGADLHLIHAEGSISVHPASVLGDRVGLMHNVTIGTNMHAGAPVIGDDVFIGVNSCVLGGVRIGHRVRIGANTAVVTDVPDDHIANGSPARILPRMGPLTSGHG</sequence>
<dbReference type="Pfam" id="PF00132">
    <property type="entry name" value="Hexapep"/>
    <property type="match status" value="1"/>
</dbReference>
<dbReference type="RefSeq" id="WP_052176409.1">
    <property type="nucleotide sequence ID" value="NZ_FNNA01000003.1"/>
</dbReference>
<dbReference type="STRING" id="1545044.SAMN05444276_103154"/>
<reference evidence="6" key="1">
    <citation type="submission" date="2016-10" db="EMBL/GenBank/DDBJ databases">
        <authorList>
            <person name="Varghese N."/>
            <person name="Submissions S."/>
        </authorList>
    </citation>
    <scope>NUCLEOTIDE SEQUENCE [LARGE SCALE GENOMIC DNA]</scope>
    <source>
        <strain evidence="6">DSM 29303</strain>
    </source>
</reference>
<evidence type="ECO:0000256" key="1">
    <source>
        <dbReference type="ARBA" id="ARBA00022679"/>
    </source>
</evidence>
<dbReference type="Proteomes" id="UP000182944">
    <property type="component" value="Unassembled WGS sequence"/>
</dbReference>
<dbReference type="Gene3D" id="2.160.10.10">
    <property type="entry name" value="Hexapeptide repeat proteins"/>
    <property type="match status" value="1"/>
</dbReference>
<gene>
    <name evidence="5" type="ORF">SAMN05444276_103154</name>
</gene>
<dbReference type="GO" id="GO:0005737">
    <property type="term" value="C:cytoplasm"/>
    <property type="evidence" value="ECO:0007669"/>
    <property type="project" value="InterPro"/>
</dbReference>
<proteinExistence type="inferred from homology"/>
<dbReference type="PROSITE" id="PS00101">
    <property type="entry name" value="HEXAPEP_TRANSFERASES"/>
    <property type="match status" value="1"/>
</dbReference>
<dbReference type="InterPro" id="IPR011004">
    <property type="entry name" value="Trimer_LpxA-like_sf"/>
</dbReference>
<evidence type="ECO:0000256" key="2">
    <source>
        <dbReference type="ARBA" id="ARBA00022737"/>
    </source>
</evidence>
<dbReference type="GO" id="GO:0009001">
    <property type="term" value="F:serine O-acetyltransferase activity"/>
    <property type="evidence" value="ECO:0007669"/>
    <property type="project" value="UniProtKB-EC"/>
</dbReference>
<dbReference type="PANTHER" id="PTHR42811">
    <property type="entry name" value="SERINE ACETYLTRANSFERASE"/>
    <property type="match status" value="1"/>
</dbReference>
<protein>
    <recommendedName>
        <fullName evidence="4">Serine acetyltransferase</fullName>
        <ecNumber evidence="4">2.3.1.30</ecNumber>
    </recommendedName>
</protein>
<comment type="catalytic activity">
    <reaction evidence="4">
        <text>L-serine + acetyl-CoA = O-acetyl-L-serine + CoA</text>
        <dbReference type="Rhea" id="RHEA:24560"/>
        <dbReference type="ChEBI" id="CHEBI:33384"/>
        <dbReference type="ChEBI" id="CHEBI:57287"/>
        <dbReference type="ChEBI" id="CHEBI:57288"/>
        <dbReference type="ChEBI" id="CHEBI:58340"/>
        <dbReference type="EC" id="2.3.1.30"/>
    </reaction>
</comment>
<dbReference type="InterPro" id="IPR005881">
    <property type="entry name" value="Ser_O-AcTrfase"/>
</dbReference>